<keyword evidence="5 8" id="KW-1133">Transmembrane helix</keyword>
<feature type="transmembrane region" description="Helical" evidence="8">
    <location>
        <begin position="359"/>
        <end position="378"/>
    </location>
</feature>
<dbReference type="InterPro" id="IPR024194">
    <property type="entry name" value="Ac/AlaTfrase_AlgI/DltB"/>
</dbReference>
<dbReference type="GO" id="GO:0005886">
    <property type="term" value="C:plasma membrane"/>
    <property type="evidence" value="ECO:0007669"/>
    <property type="project" value="UniProtKB-SubCell"/>
</dbReference>
<comment type="caution">
    <text evidence="9">The sequence shown here is derived from an EMBL/GenBank/DDBJ whole genome shotgun (WGS) entry which is preliminary data.</text>
</comment>
<dbReference type="Pfam" id="PF03062">
    <property type="entry name" value="MBOAT"/>
    <property type="match status" value="1"/>
</dbReference>
<dbReference type="EMBL" id="DRVY01000046">
    <property type="protein sequence ID" value="HHR92168.1"/>
    <property type="molecule type" value="Genomic_DNA"/>
</dbReference>
<evidence type="ECO:0000313" key="9">
    <source>
        <dbReference type="EMBL" id="HHR92168.1"/>
    </source>
</evidence>
<evidence type="ECO:0000256" key="2">
    <source>
        <dbReference type="ARBA" id="ARBA00010323"/>
    </source>
</evidence>
<feature type="transmembrane region" description="Helical" evidence="8">
    <location>
        <begin position="306"/>
        <end position="324"/>
    </location>
</feature>
<gene>
    <name evidence="9" type="ORF">ENL96_01505</name>
</gene>
<evidence type="ECO:0000256" key="6">
    <source>
        <dbReference type="ARBA" id="ARBA00023136"/>
    </source>
</evidence>
<evidence type="ECO:0000256" key="1">
    <source>
        <dbReference type="ARBA" id="ARBA00004651"/>
    </source>
</evidence>
<dbReference type="InterPro" id="IPR051085">
    <property type="entry name" value="MB_O-acyltransferase"/>
</dbReference>
<feature type="transmembrane region" description="Helical" evidence="8">
    <location>
        <begin position="79"/>
        <end position="98"/>
    </location>
</feature>
<dbReference type="InterPro" id="IPR028362">
    <property type="entry name" value="AlgI"/>
</dbReference>
<keyword evidence="4 8" id="KW-0812">Transmembrane</keyword>
<name>A0A7C5URK2_UNCC3</name>
<keyword evidence="7" id="KW-0808">Transferase</keyword>
<feature type="transmembrane region" description="Helical" evidence="8">
    <location>
        <begin position="7"/>
        <end position="22"/>
    </location>
</feature>
<feature type="transmembrane region" description="Helical" evidence="8">
    <location>
        <begin position="404"/>
        <end position="424"/>
    </location>
</feature>
<feature type="transmembrane region" description="Helical" evidence="8">
    <location>
        <begin position="110"/>
        <end position="131"/>
    </location>
</feature>
<feature type="transmembrane region" description="Helical" evidence="8">
    <location>
        <begin position="436"/>
        <end position="457"/>
    </location>
</feature>
<protein>
    <submittedName>
        <fullName evidence="9">MBOAT family protein</fullName>
    </submittedName>
</protein>
<keyword evidence="3 7" id="KW-1003">Cell membrane</keyword>
<keyword evidence="7" id="KW-0012">Acyltransferase</keyword>
<keyword evidence="6 7" id="KW-0472">Membrane</keyword>
<dbReference type="PANTHER" id="PTHR13285:SF18">
    <property type="entry name" value="PROTEIN-CYSTEINE N-PALMITOYLTRANSFERASE RASP"/>
    <property type="match status" value="1"/>
</dbReference>
<dbReference type="GO" id="GO:0016746">
    <property type="term" value="F:acyltransferase activity"/>
    <property type="evidence" value="ECO:0007669"/>
    <property type="project" value="UniProtKB-KW"/>
</dbReference>
<accession>A0A7C5URK2</accession>
<dbReference type="GO" id="GO:0042121">
    <property type="term" value="P:alginic acid biosynthetic process"/>
    <property type="evidence" value="ECO:0007669"/>
    <property type="project" value="InterPro"/>
</dbReference>
<feature type="transmembrane region" description="Helical" evidence="8">
    <location>
        <begin position="190"/>
        <end position="213"/>
    </location>
</feature>
<reference evidence="9" key="1">
    <citation type="journal article" date="2020" name="mSystems">
        <title>Genome- and Community-Level Interaction Insights into Carbon Utilization and Element Cycling Functions of Hydrothermarchaeota in Hydrothermal Sediment.</title>
        <authorList>
            <person name="Zhou Z."/>
            <person name="Liu Y."/>
            <person name="Xu W."/>
            <person name="Pan J."/>
            <person name="Luo Z.H."/>
            <person name="Li M."/>
        </authorList>
    </citation>
    <scope>NUCLEOTIDE SEQUENCE [LARGE SCALE GENOMIC DNA]</scope>
    <source>
        <strain evidence="9">SpSt-1042</strain>
    </source>
</reference>
<evidence type="ECO:0000256" key="8">
    <source>
        <dbReference type="SAM" id="Phobius"/>
    </source>
</evidence>
<feature type="transmembrane region" description="Helical" evidence="8">
    <location>
        <begin position="225"/>
        <end position="245"/>
    </location>
</feature>
<evidence type="ECO:0000256" key="3">
    <source>
        <dbReference type="ARBA" id="ARBA00022475"/>
    </source>
</evidence>
<dbReference type="PIRSF" id="PIRSF500217">
    <property type="entry name" value="AlgI"/>
    <property type="match status" value="1"/>
</dbReference>
<comment type="similarity">
    <text evidence="2 7">Belongs to the membrane-bound acyltransferase family.</text>
</comment>
<dbReference type="PANTHER" id="PTHR13285">
    <property type="entry name" value="ACYLTRANSFERASE"/>
    <property type="match status" value="1"/>
</dbReference>
<dbReference type="InterPro" id="IPR004299">
    <property type="entry name" value="MBOAT_fam"/>
</dbReference>
<proteinExistence type="inferred from homology"/>
<dbReference type="PIRSF" id="PIRSF016636">
    <property type="entry name" value="AlgI_DltB"/>
    <property type="match status" value="1"/>
</dbReference>
<evidence type="ECO:0000256" key="7">
    <source>
        <dbReference type="PIRNR" id="PIRNR016636"/>
    </source>
</evidence>
<comment type="subcellular location">
    <subcellularLocation>
        <location evidence="1">Cell membrane</location>
        <topology evidence="1">Multi-pass membrane protein</topology>
    </subcellularLocation>
</comment>
<feature type="transmembrane region" description="Helical" evidence="8">
    <location>
        <begin position="151"/>
        <end position="169"/>
    </location>
</feature>
<organism evidence="9">
    <name type="scientific">candidate division CPR3 bacterium</name>
    <dbReference type="NCBI Taxonomy" id="2268181"/>
    <lineage>
        <taxon>Bacteria</taxon>
        <taxon>Bacteria division CPR3</taxon>
    </lineage>
</organism>
<dbReference type="AlphaFoldDB" id="A0A7C5URK2"/>
<feature type="transmembrane region" description="Helical" evidence="8">
    <location>
        <begin position="49"/>
        <end position="67"/>
    </location>
</feature>
<sequence length="469" mass="54715">MSIFEVEFFAFFLIVLTLNWILRRWPPIWKIFILLASYLFYSFWDIKFLLVLIGTSILNYIFGTIIFKVPGPKYKKLTFLAVIVINLSILGIFKYYNFFRTSFELMLRKVGILFSLPALEFILPIGLSFYIFKALSFDIDLYSKKIGLPNFTDFLIYLAFFPELLSGPISRPSKFIPQLNNKKYKITSKIYKNFILIFLGILKKILLAGYLSTAIQDVLAVSKNYSSLTVLASIFIYSLVIYFDFSGYSDLAIGFSGLLGFHTPRNFNTPYLSSNIQEFWRRWHITLSSWIRDYIYIPLGGNRKGLLRKYFNLLVSMLLAGLWHGAGLHFIIWGVLHGIALVLFHFIKDRWPSFIEKTPKILMVPINFIFISFAWVFFSQNTRNALEIIKNIFRFSTRNQITSVFPPIIVAIIVISFLFLFFENKITMLLNKVRKIVPFTLWAIFIALLISIIFMLGPKTIPPFIYFSF</sequence>
<evidence type="ECO:0000256" key="5">
    <source>
        <dbReference type="ARBA" id="ARBA00022989"/>
    </source>
</evidence>
<evidence type="ECO:0000256" key="4">
    <source>
        <dbReference type="ARBA" id="ARBA00022692"/>
    </source>
</evidence>